<accession>A0ACB9J9T8</accession>
<proteinExistence type="predicted"/>
<protein>
    <submittedName>
        <fullName evidence="1">Uncharacterized protein</fullName>
    </submittedName>
</protein>
<sequence length="120" mass="13693">MRCRTSDVVSVSATNTLRDTDSFAINELTRGRTYEGMLVNGGKRGRSSVKEEKALRLKQSGVLERETLRKQHTAITFLYAILDVFCSNFIYKLIPLFYRDLRSSLPFNFPVIFPHLSSSP</sequence>
<dbReference type="EMBL" id="CM042022">
    <property type="protein sequence ID" value="KAI3816506.1"/>
    <property type="molecule type" value="Genomic_DNA"/>
</dbReference>
<organism evidence="1 2">
    <name type="scientific">Smallanthus sonchifolius</name>
    <dbReference type="NCBI Taxonomy" id="185202"/>
    <lineage>
        <taxon>Eukaryota</taxon>
        <taxon>Viridiplantae</taxon>
        <taxon>Streptophyta</taxon>
        <taxon>Embryophyta</taxon>
        <taxon>Tracheophyta</taxon>
        <taxon>Spermatophyta</taxon>
        <taxon>Magnoliopsida</taxon>
        <taxon>eudicotyledons</taxon>
        <taxon>Gunneridae</taxon>
        <taxon>Pentapetalae</taxon>
        <taxon>asterids</taxon>
        <taxon>campanulids</taxon>
        <taxon>Asterales</taxon>
        <taxon>Asteraceae</taxon>
        <taxon>Asteroideae</taxon>
        <taxon>Heliantheae alliance</taxon>
        <taxon>Millerieae</taxon>
        <taxon>Smallanthus</taxon>
    </lineage>
</organism>
<evidence type="ECO:0000313" key="1">
    <source>
        <dbReference type="EMBL" id="KAI3816506.1"/>
    </source>
</evidence>
<comment type="caution">
    <text evidence="1">The sequence shown here is derived from an EMBL/GenBank/DDBJ whole genome shotgun (WGS) entry which is preliminary data.</text>
</comment>
<keyword evidence="2" id="KW-1185">Reference proteome</keyword>
<evidence type="ECO:0000313" key="2">
    <source>
        <dbReference type="Proteomes" id="UP001056120"/>
    </source>
</evidence>
<reference evidence="1 2" key="2">
    <citation type="journal article" date="2022" name="Mol. Ecol. Resour.">
        <title>The genomes of chicory, endive, great burdock and yacon provide insights into Asteraceae paleo-polyploidization history and plant inulin production.</title>
        <authorList>
            <person name="Fan W."/>
            <person name="Wang S."/>
            <person name="Wang H."/>
            <person name="Wang A."/>
            <person name="Jiang F."/>
            <person name="Liu H."/>
            <person name="Zhao H."/>
            <person name="Xu D."/>
            <person name="Zhang Y."/>
        </authorList>
    </citation>
    <scope>NUCLEOTIDE SEQUENCE [LARGE SCALE GENOMIC DNA]</scope>
    <source>
        <strain evidence="2">cv. Yunnan</strain>
        <tissue evidence="1">Leaves</tissue>
    </source>
</reference>
<name>A0ACB9J9T8_9ASTR</name>
<reference evidence="2" key="1">
    <citation type="journal article" date="2022" name="Mol. Ecol. Resour.">
        <title>The genomes of chicory, endive, great burdock and yacon provide insights into Asteraceae palaeo-polyploidization history and plant inulin production.</title>
        <authorList>
            <person name="Fan W."/>
            <person name="Wang S."/>
            <person name="Wang H."/>
            <person name="Wang A."/>
            <person name="Jiang F."/>
            <person name="Liu H."/>
            <person name="Zhao H."/>
            <person name="Xu D."/>
            <person name="Zhang Y."/>
        </authorList>
    </citation>
    <scope>NUCLEOTIDE SEQUENCE [LARGE SCALE GENOMIC DNA]</scope>
    <source>
        <strain evidence="2">cv. Yunnan</strain>
    </source>
</reference>
<gene>
    <name evidence="1" type="ORF">L1987_16205</name>
</gene>
<dbReference type="Proteomes" id="UP001056120">
    <property type="component" value="Linkage Group LG05"/>
</dbReference>